<protein>
    <submittedName>
        <fullName evidence="1">Uncharacterized protein</fullName>
    </submittedName>
</protein>
<evidence type="ECO:0000313" key="2">
    <source>
        <dbReference type="Proteomes" id="UP000176294"/>
    </source>
</evidence>
<keyword evidence="2" id="KW-1185">Reference proteome</keyword>
<dbReference type="Proteomes" id="UP000176294">
    <property type="component" value="Unassembled WGS sequence"/>
</dbReference>
<gene>
    <name evidence="1" type="ORF">BEN47_02715</name>
</gene>
<accession>A0A1G1T2Z7</accession>
<dbReference type="EMBL" id="MDZB01000109">
    <property type="protein sequence ID" value="OGX85242.1"/>
    <property type="molecule type" value="Genomic_DNA"/>
</dbReference>
<name>A0A1G1T2Z7_9BACT</name>
<dbReference type="RefSeq" id="WP_070728629.1">
    <property type="nucleotide sequence ID" value="NZ_MDZB01000109.1"/>
</dbReference>
<sequence>MLFHGKNLTASANDLQWNGKSWSIVNHFIPYTEQEVGAPDRFESDFLVQYLAGKIFSAPAQAVLAEGRQLWQAYFAHPNARPVRDDLKLNRPDVGWYQVRKALEARNASGDVLPTSFQPFQAAYKALTEKLQPLVYSLGFLKK</sequence>
<comment type="caution">
    <text evidence="1">The sequence shown here is derived from an EMBL/GenBank/DDBJ whole genome shotgun (WGS) entry which is preliminary data.</text>
</comment>
<evidence type="ECO:0000313" key="1">
    <source>
        <dbReference type="EMBL" id="OGX85242.1"/>
    </source>
</evidence>
<dbReference type="STRING" id="1908237.BEN47_02715"/>
<reference evidence="1 2" key="1">
    <citation type="submission" date="2016-08" db="EMBL/GenBank/DDBJ databases">
        <title>Hymenobacter coccineus sp. nov., Hymenobacter lapidarius sp. nov. and Hymenobacter glacialis sp. nov., isolated from Antarctic soil.</title>
        <authorList>
            <person name="Sedlacek I."/>
            <person name="Kralova S."/>
            <person name="Kyrova K."/>
            <person name="Maslanova I."/>
            <person name="Stankova E."/>
            <person name="Vrbovska V."/>
            <person name="Nemec M."/>
            <person name="Bartak M."/>
            <person name="Svec P."/>
            <person name="Busse H.-J."/>
            <person name="Pantucek R."/>
        </authorList>
    </citation>
    <scope>NUCLEOTIDE SEQUENCE [LARGE SCALE GENOMIC DNA]</scope>
    <source>
        <strain evidence="1 2">CCM 8643</strain>
    </source>
</reference>
<organism evidence="1 2">
    <name type="scientific">Hymenobacter lapidarius</name>
    <dbReference type="NCBI Taxonomy" id="1908237"/>
    <lineage>
        <taxon>Bacteria</taxon>
        <taxon>Pseudomonadati</taxon>
        <taxon>Bacteroidota</taxon>
        <taxon>Cytophagia</taxon>
        <taxon>Cytophagales</taxon>
        <taxon>Hymenobacteraceae</taxon>
        <taxon>Hymenobacter</taxon>
    </lineage>
</organism>
<dbReference type="AlphaFoldDB" id="A0A1G1T2Z7"/>
<proteinExistence type="predicted"/>